<feature type="domain" description="AMP-dependent synthetase/ligase" evidence="3">
    <location>
        <begin position="21"/>
        <end position="392"/>
    </location>
</feature>
<dbReference type="InterPro" id="IPR036736">
    <property type="entry name" value="ACP-like_sf"/>
</dbReference>
<dbReference type="AlphaFoldDB" id="A0A8H6U3J0"/>
<keyword evidence="6" id="KW-1185">Reference proteome</keyword>
<dbReference type="EMBL" id="JACAZI010000035">
    <property type="protein sequence ID" value="KAF7328491.1"/>
    <property type="molecule type" value="Genomic_DNA"/>
</dbReference>
<dbReference type="Proteomes" id="UP000620124">
    <property type="component" value="Unassembled WGS sequence"/>
</dbReference>
<name>A0A8H6U3J0_9AGAR</name>
<dbReference type="InterPro" id="IPR009081">
    <property type="entry name" value="PP-bd_ACP"/>
</dbReference>
<protein>
    <submittedName>
        <fullName evidence="5">Hispidin synthase</fullName>
    </submittedName>
</protein>
<organism evidence="5 6">
    <name type="scientific">Mycena venus</name>
    <dbReference type="NCBI Taxonomy" id="2733690"/>
    <lineage>
        <taxon>Eukaryota</taxon>
        <taxon>Fungi</taxon>
        <taxon>Dikarya</taxon>
        <taxon>Basidiomycota</taxon>
        <taxon>Agaricomycotina</taxon>
        <taxon>Agaricomycetes</taxon>
        <taxon>Agaricomycetidae</taxon>
        <taxon>Agaricales</taxon>
        <taxon>Marasmiineae</taxon>
        <taxon>Mycenaceae</taxon>
        <taxon>Mycena</taxon>
    </lineage>
</organism>
<proteinExistence type="predicted"/>
<dbReference type="Pfam" id="PF00550">
    <property type="entry name" value="PP-binding"/>
    <property type="match status" value="1"/>
</dbReference>
<reference evidence="5" key="1">
    <citation type="submission" date="2020-05" db="EMBL/GenBank/DDBJ databases">
        <title>Mycena genomes resolve the evolution of fungal bioluminescence.</title>
        <authorList>
            <person name="Tsai I.J."/>
        </authorList>
    </citation>
    <scope>NUCLEOTIDE SEQUENCE</scope>
    <source>
        <strain evidence="5">CCC161011</strain>
    </source>
</reference>
<feature type="domain" description="Carrier" evidence="4">
    <location>
        <begin position="567"/>
        <end position="610"/>
    </location>
</feature>
<evidence type="ECO:0000256" key="2">
    <source>
        <dbReference type="ARBA" id="ARBA00022553"/>
    </source>
</evidence>
<evidence type="ECO:0000313" key="5">
    <source>
        <dbReference type="EMBL" id="KAF7328491.1"/>
    </source>
</evidence>
<comment type="caution">
    <text evidence="5">The sequence shown here is derived from an EMBL/GenBank/DDBJ whole genome shotgun (WGS) entry which is preliminary data.</text>
</comment>
<evidence type="ECO:0000259" key="3">
    <source>
        <dbReference type="Pfam" id="PF00501"/>
    </source>
</evidence>
<dbReference type="InterPro" id="IPR042099">
    <property type="entry name" value="ANL_N_sf"/>
</dbReference>
<dbReference type="OrthoDB" id="5334845at2759"/>
<evidence type="ECO:0000313" key="6">
    <source>
        <dbReference type="Proteomes" id="UP000620124"/>
    </source>
</evidence>
<dbReference type="SUPFAM" id="SSF56801">
    <property type="entry name" value="Acetyl-CoA synthetase-like"/>
    <property type="match status" value="1"/>
</dbReference>
<dbReference type="SUPFAM" id="SSF47336">
    <property type="entry name" value="ACP-like"/>
    <property type="match status" value="1"/>
</dbReference>
<sequence>MPSSFEFTSLLEVFIETASNPRTADRYVLECGQDTWTYATLETVSSAMARELEETTGFCPKVAAVGENHPYVFALMLAVWKVGGIFIPIDAHVPPALLDGMIDVVKPTCVYLAASDNSNTSRASGFNVQVRVFDAEHSTIPALNQRYGQNGIARAGRWRPKSDATCLYLFTSSASSRKNLKAVPLTHKFILTNCQSKLAWWRHMQPHKDLDGTRVLGWAPWSHVLSHMQDIGTATILTAGCYVFASVPSSYLPQVEPTDLTSKVVSGIVNKNVTALATLPFVLSGLRAACESGLPEAQALLGALRSMTMLECGGAVLDLSVANWAERNDIPLVVGVGMTETGGAIFAGRAKEAFSGFSPQNLIPDAQLSLIGGDSSHEGELVVKSKLLPSGYIDYDDGSFSVDEEGWVTFKTGDRYRIDESRFTWLGRITDYIQMTSGESLDPRPLEESLRSFEFISNACIIGDTFLQGASTTVCAIIELTDAQSLDARAAKIKVAQVLAPINADLPPALRISMSSVLILNEYQKIPRTKKGEVFRKQIEDMFGAAIAMVQRSATHFERNFEQVEDELTSIVGKVLGISDMDMLTSMTFAELGMTSLLAVKLATKLNDYLAGRVVLPINICYIHADVLSLTTALRNSLSTTSVPEPMVDTSVNTKEEVVIVGKAFQTARGNPRR</sequence>
<dbReference type="Gene3D" id="1.10.1200.10">
    <property type="entry name" value="ACP-like"/>
    <property type="match status" value="1"/>
</dbReference>
<evidence type="ECO:0000259" key="4">
    <source>
        <dbReference type="Pfam" id="PF00550"/>
    </source>
</evidence>
<keyword evidence="1" id="KW-0596">Phosphopantetheine</keyword>
<dbReference type="InterPro" id="IPR000873">
    <property type="entry name" value="AMP-dep_synth/lig_dom"/>
</dbReference>
<dbReference type="PANTHER" id="PTHR44845:SF6">
    <property type="entry name" value="BETA-ALANINE-ACTIVATING ENZYME"/>
    <property type="match status" value="1"/>
</dbReference>
<dbReference type="SMR" id="A0A8H6U3J0"/>
<accession>A0A8H6U3J0</accession>
<dbReference type="Pfam" id="PF23562">
    <property type="entry name" value="AMP-binding_C_3"/>
    <property type="match status" value="1"/>
</dbReference>
<dbReference type="PANTHER" id="PTHR44845">
    <property type="entry name" value="CARRIER DOMAIN-CONTAINING PROTEIN"/>
    <property type="match status" value="1"/>
</dbReference>
<dbReference type="Pfam" id="PF00501">
    <property type="entry name" value="AMP-binding"/>
    <property type="match status" value="1"/>
</dbReference>
<evidence type="ECO:0000256" key="1">
    <source>
        <dbReference type="ARBA" id="ARBA00022450"/>
    </source>
</evidence>
<dbReference type="Gene3D" id="3.40.50.12780">
    <property type="entry name" value="N-terminal domain of ligase-like"/>
    <property type="match status" value="1"/>
</dbReference>
<gene>
    <name evidence="5" type="ORF">MVEN_02536100</name>
</gene>
<keyword evidence="2" id="KW-0597">Phosphoprotein</keyword>